<reference evidence="1 2" key="1">
    <citation type="submission" date="2020-08" db="EMBL/GenBank/DDBJ databases">
        <title>Genomic Encyclopedia of Type Strains, Phase IV (KMG-V): Genome sequencing to study the core and pangenomes of soil and plant-associated prokaryotes.</title>
        <authorList>
            <person name="Whitman W."/>
        </authorList>
    </citation>
    <scope>NUCLEOTIDE SEQUENCE [LARGE SCALE GENOMIC DNA]</scope>
    <source>
        <strain evidence="1 2">SEMIA 414</strain>
    </source>
</reference>
<organism evidence="1 2">
    <name type="scientific">Rhizobium esperanzae</name>
    <dbReference type="NCBI Taxonomy" id="1967781"/>
    <lineage>
        <taxon>Bacteria</taxon>
        <taxon>Pseudomonadati</taxon>
        <taxon>Pseudomonadota</taxon>
        <taxon>Alphaproteobacteria</taxon>
        <taxon>Hyphomicrobiales</taxon>
        <taxon>Rhizobiaceae</taxon>
        <taxon>Rhizobium/Agrobacterium group</taxon>
        <taxon>Rhizobium</taxon>
    </lineage>
</organism>
<dbReference type="Proteomes" id="UP000533724">
    <property type="component" value="Unassembled WGS sequence"/>
</dbReference>
<evidence type="ECO:0008006" key="3">
    <source>
        <dbReference type="Google" id="ProtNLM"/>
    </source>
</evidence>
<dbReference type="EMBL" id="JACIHI010000024">
    <property type="protein sequence ID" value="MBB4443451.1"/>
    <property type="molecule type" value="Genomic_DNA"/>
</dbReference>
<proteinExistence type="predicted"/>
<protein>
    <recommendedName>
        <fullName evidence="3">HTH marR-type domain-containing protein</fullName>
    </recommendedName>
</protein>
<dbReference type="AlphaFoldDB" id="A0A7W6XZ41"/>
<evidence type="ECO:0000313" key="1">
    <source>
        <dbReference type="EMBL" id="MBB4443451.1"/>
    </source>
</evidence>
<comment type="caution">
    <text evidence="1">The sequence shown here is derived from an EMBL/GenBank/DDBJ whole genome shotgun (WGS) entry which is preliminary data.</text>
</comment>
<gene>
    <name evidence="1" type="ORF">GGE15_006753</name>
</gene>
<accession>A0A7W6XZ41</accession>
<name>A0A7W6XZ41_9HYPH</name>
<dbReference type="RefSeq" id="WP_131706126.1">
    <property type="nucleotide sequence ID" value="NZ_JACIHI010000024.1"/>
</dbReference>
<sequence>MKESIAFDMLSELTASLTEAGGEITSEPMFEPQMGNSRADFLIDARFFDAPLKLVVEVKRSAFPRDVREAIWQLKKYIAAMPPGNSRVLPLLMADTISPGARALLRGEKIGYFDRSGSLYLSADNLFVLVEKPASKQQARSLNNLFVGSRAQALHAVWTFKDQWFGVHELAERASVSPTTASQVLIELERREWVNSKGAGPSKERILSNPRALLDEWSSYVASIKPKPLRSYYMRMTNIDEAIHEIDRTCDEMGVRYEISGLMAGQIHAPHLSKISQLHCRIDYGGERLLRNLGAKVVKEGWNLGVIDSDPRHDFLFRQRVGHVWVTDPLQTYLDLLQLGSGRSKELAEHLRLTKLGYPNDKASDTD</sequence>
<evidence type="ECO:0000313" key="2">
    <source>
        <dbReference type="Proteomes" id="UP000533724"/>
    </source>
</evidence>